<dbReference type="SUPFAM" id="SSF46785">
    <property type="entry name" value="Winged helix' DNA-binding domain"/>
    <property type="match status" value="1"/>
</dbReference>
<proteinExistence type="predicted"/>
<dbReference type="Pfam" id="PF12840">
    <property type="entry name" value="HTH_20"/>
    <property type="match status" value="1"/>
</dbReference>
<dbReference type="PANTHER" id="PTHR38600:SF2">
    <property type="entry name" value="SLL0088 PROTEIN"/>
    <property type="match status" value="1"/>
</dbReference>
<dbReference type="InterPro" id="IPR036390">
    <property type="entry name" value="WH_DNA-bd_sf"/>
</dbReference>
<dbReference type="EMBL" id="MFLL01000015">
    <property type="protein sequence ID" value="OGG69261.1"/>
    <property type="molecule type" value="Genomic_DNA"/>
</dbReference>
<evidence type="ECO:0000313" key="2">
    <source>
        <dbReference type="EMBL" id="OGG69261.1"/>
    </source>
</evidence>
<comment type="caution">
    <text evidence="2">The sequence shown here is derived from an EMBL/GenBank/DDBJ whole genome shotgun (WGS) entry which is preliminary data.</text>
</comment>
<dbReference type="InterPro" id="IPR011991">
    <property type="entry name" value="ArsR-like_HTH"/>
</dbReference>
<dbReference type="InterPro" id="IPR001845">
    <property type="entry name" value="HTH_ArsR_DNA-bd_dom"/>
</dbReference>
<feature type="domain" description="HTH arsR-type" evidence="1">
    <location>
        <begin position="48"/>
        <end position="127"/>
    </location>
</feature>
<name>A0A1F6E6K7_9BACT</name>
<gene>
    <name evidence="2" type="ORF">A3C20_03145</name>
</gene>
<dbReference type="SMART" id="SM00418">
    <property type="entry name" value="HTH_ARSR"/>
    <property type="match status" value="1"/>
</dbReference>
<reference evidence="2 3" key="1">
    <citation type="journal article" date="2016" name="Nat. Commun.">
        <title>Thousands of microbial genomes shed light on interconnected biogeochemical processes in an aquifer system.</title>
        <authorList>
            <person name="Anantharaman K."/>
            <person name="Brown C.T."/>
            <person name="Hug L.A."/>
            <person name="Sharon I."/>
            <person name="Castelle C.J."/>
            <person name="Probst A.J."/>
            <person name="Thomas B.C."/>
            <person name="Singh A."/>
            <person name="Wilkins M.J."/>
            <person name="Karaoz U."/>
            <person name="Brodie E.L."/>
            <person name="Williams K.H."/>
            <person name="Hubbard S.S."/>
            <person name="Banfield J.F."/>
        </authorList>
    </citation>
    <scope>NUCLEOTIDE SEQUENCE [LARGE SCALE GENOMIC DNA]</scope>
</reference>
<sequence length="134" mass="15781">MKYWNKARISRQKERREKREARALQGYLATEERKRTYTKGDARKNARLMLEALGSSLHRRMLTRLQSGGAMSVSHLARPFRIMLPDALRHVHILERAGLIITEKRGRIRFCIYNPQAPRELSGWLTTHRPFDLD</sequence>
<dbReference type="PANTHER" id="PTHR38600">
    <property type="entry name" value="TRANSCRIPTIONAL REGULATORY PROTEIN"/>
    <property type="match status" value="1"/>
</dbReference>
<organism evidence="2 3">
    <name type="scientific">Candidatus Kaiserbacteria bacterium RIFCSPHIGHO2_02_FULL_55_25</name>
    <dbReference type="NCBI Taxonomy" id="1798498"/>
    <lineage>
        <taxon>Bacteria</taxon>
        <taxon>Candidatus Kaiseribacteriota</taxon>
    </lineage>
</organism>
<dbReference type="Gene3D" id="1.10.10.10">
    <property type="entry name" value="Winged helix-like DNA-binding domain superfamily/Winged helix DNA-binding domain"/>
    <property type="match status" value="1"/>
</dbReference>
<evidence type="ECO:0000313" key="3">
    <source>
        <dbReference type="Proteomes" id="UP000176914"/>
    </source>
</evidence>
<dbReference type="CDD" id="cd00090">
    <property type="entry name" value="HTH_ARSR"/>
    <property type="match status" value="1"/>
</dbReference>
<dbReference type="Proteomes" id="UP000176914">
    <property type="component" value="Unassembled WGS sequence"/>
</dbReference>
<dbReference type="AlphaFoldDB" id="A0A1F6E6K7"/>
<evidence type="ECO:0000259" key="1">
    <source>
        <dbReference type="SMART" id="SM00418"/>
    </source>
</evidence>
<dbReference type="InterPro" id="IPR036388">
    <property type="entry name" value="WH-like_DNA-bd_sf"/>
</dbReference>
<protein>
    <recommendedName>
        <fullName evidence="1">HTH arsR-type domain-containing protein</fullName>
    </recommendedName>
</protein>
<accession>A0A1F6E6K7</accession>
<dbReference type="GO" id="GO:0003700">
    <property type="term" value="F:DNA-binding transcription factor activity"/>
    <property type="evidence" value="ECO:0007669"/>
    <property type="project" value="InterPro"/>
</dbReference>